<name>A0A8H6HJM5_9AGAR</name>
<organism evidence="2 3">
    <name type="scientific">Ephemerocybe angulata</name>
    <dbReference type="NCBI Taxonomy" id="980116"/>
    <lineage>
        <taxon>Eukaryota</taxon>
        <taxon>Fungi</taxon>
        <taxon>Dikarya</taxon>
        <taxon>Basidiomycota</taxon>
        <taxon>Agaricomycotina</taxon>
        <taxon>Agaricomycetes</taxon>
        <taxon>Agaricomycetidae</taxon>
        <taxon>Agaricales</taxon>
        <taxon>Agaricineae</taxon>
        <taxon>Psathyrellaceae</taxon>
        <taxon>Ephemerocybe</taxon>
    </lineage>
</organism>
<dbReference type="EMBL" id="JACGCI010000076">
    <property type="protein sequence ID" value="KAF6747959.1"/>
    <property type="molecule type" value="Genomic_DNA"/>
</dbReference>
<feature type="chain" id="PRO_5034534527" description="Secreted protein" evidence="1">
    <location>
        <begin position="23"/>
        <end position="109"/>
    </location>
</feature>
<comment type="caution">
    <text evidence="2">The sequence shown here is derived from an EMBL/GenBank/DDBJ whole genome shotgun (WGS) entry which is preliminary data.</text>
</comment>
<feature type="signal peptide" evidence="1">
    <location>
        <begin position="1"/>
        <end position="22"/>
    </location>
</feature>
<dbReference type="AlphaFoldDB" id="A0A8H6HJM5"/>
<protein>
    <recommendedName>
        <fullName evidence="4">Secreted protein</fullName>
    </recommendedName>
</protein>
<evidence type="ECO:0000313" key="2">
    <source>
        <dbReference type="EMBL" id="KAF6747959.1"/>
    </source>
</evidence>
<keyword evidence="1" id="KW-0732">Signal</keyword>
<proteinExistence type="predicted"/>
<evidence type="ECO:0000256" key="1">
    <source>
        <dbReference type="SAM" id="SignalP"/>
    </source>
</evidence>
<gene>
    <name evidence="2" type="ORF">DFP72DRAFT_918173</name>
</gene>
<keyword evidence="3" id="KW-1185">Reference proteome</keyword>
<dbReference type="Proteomes" id="UP000521943">
    <property type="component" value="Unassembled WGS sequence"/>
</dbReference>
<accession>A0A8H6HJM5</accession>
<evidence type="ECO:0000313" key="3">
    <source>
        <dbReference type="Proteomes" id="UP000521943"/>
    </source>
</evidence>
<sequence length="109" mass="12452">MPSWDFPSTWYLFLCSWLQSLSVNSLGRKTCKRTGQQQTGRGISSESKLGLTLSDNSRATNWRLRIVRPNLESEARNAIVPYRLLNRVLPLSGRRIFKFIPVRALTPSS</sequence>
<reference evidence="2 3" key="1">
    <citation type="submission" date="2020-07" db="EMBL/GenBank/DDBJ databases">
        <title>Comparative genomics of pyrophilous fungi reveals a link between fire events and developmental genes.</title>
        <authorList>
            <consortium name="DOE Joint Genome Institute"/>
            <person name="Steindorff A.S."/>
            <person name="Carver A."/>
            <person name="Calhoun S."/>
            <person name="Stillman K."/>
            <person name="Liu H."/>
            <person name="Lipzen A."/>
            <person name="Pangilinan J."/>
            <person name="Labutti K."/>
            <person name="Bruns T.D."/>
            <person name="Grigoriev I.V."/>
        </authorList>
    </citation>
    <scope>NUCLEOTIDE SEQUENCE [LARGE SCALE GENOMIC DNA]</scope>
    <source>
        <strain evidence="2 3">CBS 144469</strain>
    </source>
</reference>
<evidence type="ECO:0008006" key="4">
    <source>
        <dbReference type="Google" id="ProtNLM"/>
    </source>
</evidence>